<accession>A0A9P6CF13</accession>
<dbReference type="Proteomes" id="UP000807353">
    <property type="component" value="Unassembled WGS sequence"/>
</dbReference>
<evidence type="ECO:0000313" key="3">
    <source>
        <dbReference type="Proteomes" id="UP000807353"/>
    </source>
</evidence>
<name>A0A9P6CF13_9AGAR</name>
<keyword evidence="3" id="KW-1185">Reference proteome</keyword>
<dbReference type="AlphaFoldDB" id="A0A9P6CF13"/>
<feature type="compositionally biased region" description="Basic and acidic residues" evidence="1">
    <location>
        <begin position="141"/>
        <end position="159"/>
    </location>
</feature>
<protein>
    <submittedName>
        <fullName evidence="2">Uncharacterized protein</fullName>
    </submittedName>
</protein>
<reference evidence="2" key="1">
    <citation type="submission" date="2020-11" db="EMBL/GenBank/DDBJ databases">
        <authorList>
            <consortium name="DOE Joint Genome Institute"/>
            <person name="Ahrendt S."/>
            <person name="Riley R."/>
            <person name="Andreopoulos W."/>
            <person name="Labutti K."/>
            <person name="Pangilinan J."/>
            <person name="Ruiz-Duenas F.J."/>
            <person name="Barrasa J.M."/>
            <person name="Sanchez-Garcia M."/>
            <person name="Camarero S."/>
            <person name="Miyauchi S."/>
            <person name="Serrano A."/>
            <person name="Linde D."/>
            <person name="Babiker R."/>
            <person name="Drula E."/>
            <person name="Ayuso-Fernandez I."/>
            <person name="Pacheco R."/>
            <person name="Padilla G."/>
            <person name="Ferreira P."/>
            <person name="Barriuso J."/>
            <person name="Kellner H."/>
            <person name="Castanera R."/>
            <person name="Alfaro M."/>
            <person name="Ramirez L."/>
            <person name="Pisabarro A.G."/>
            <person name="Kuo A."/>
            <person name="Tritt A."/>
            <person name="Lipzen A."/>
            <person name="He G."/>
            <person name="Yan M."/>
            <person name="Ng V."/>
            <person name="Cullen D."/>
            <person name="Martin F."/>
            <person name="Rosso M.-N."/>
            <person name="Henrissat B."/>
            <person name="Hibbett D."/>
            <person name="Martinez A.T."/>
            <person name="Grigoriev I.V."/>
        </authorList>
    </citation>
    <scope>NUCLEOTIDE SEQUENCE</scope>
    <source>
        <strain evidence="2">CBS 247.69</strain>
    </source>
</reference>
<evidence type="ECO:0000256" key="1">
    <source>
        <dbReference type="SAM" id="MobiDB-lite"/>
    </source>
</evidence>
<sequence>MPFFQGNSGTLSLTTTNCQFFDIVGDYCVGGDYKKAPNKWDGNDQIKGSQGAAASDNCEETQIVNELKFPPRFYTQRGHAAHASNTATNQSTLTTSTGSVSNPPHTEAETVVLQSQDVPHIDSTESQHLGLKIMADWEMLSREDQHQDGEMESSKRESGVMDINSQAKP</sequence>
<feature type="region of interest" description="Disordered" evidence="1">
    <location>
        <begin position="141"/>
        <end position="169"/>
    </location>
</feature>
<gene>
    <name evidence="2" type="ORF">BDZ94DRAFT_1270278</name>
</gene>
<dbReference type="EMBL" id="MU150336">
    <property type="protein sequence ID" value="KAF9458589.1"/>
    <property type="molecule type" value="Genomic_DNA"/>
</dbReference>
<proteinExistence type="predicted"/>
<feature type="compositionally biased region" description="Low complexity" evidence="1">
    <location>
        <begin position="83"/>
        <end position="99"/>
    </location>
</feature>
<evidence type="ECO:0000313" key="2">
    <source>
        <dbReference type="EMBL" id="KAF9458589.1"/>
    </source>
</evidence>
<comment type="caution">
    <text evidence="2">The sequence shown here is derived from an EMBL/GenBank/DDBJ whole genome shotgun (WGS) entry which is preliminary data.</text>
</comment>
<feature type="region of interest" description="Disordered" evidence="1">
    <location>
        <begin position="78"/>
        <end position="105"/>
    </location>
</feature>
<organism evidence="2 3">
    <name type="scientific">Collybia nuda</name>
    <dbReference type="NCBI Taxonomy" id="64659"/>
    <lineage>
        <taxon>Eukaryota</taxon>
        <taxon>Fungi</taxon>
        <taxon>Dikarya</taxon>
        <taxon>Basidiomycota</taxon>
        <taxon>Agaricomycotina</taxon>
        <taxon>Agaricomycetes</taxon>
        <taxon>Agaricomycetidae</taxon>
        <taxon>Agaricales</taxon>
        <taxon>Tricholomatineae</taxon>
        <taxon>Clitocybaceae</taxon>
        <taxon>Collybia</taxon>
    </lineage>
</organism>